<keyword evidence="4" id="KW-0812">Transmembrane</keyword>
<keyword evidence="10" id="KW-1185">Reference proteome</keyword>
<dbReference type="InterPro" id="IPR051962">
    <property type="entry name" value="Cuticlin"/>
</dbReference>
<dbReference type="Gene3D" id="3.40.50.2300">
    <property type="match status" value="1"/>
</dbReference>
<reference evidence="9 10" key="1">
    <citation type="submission" date="2023-08" db="EMBL/GenBank/DDBJ databases">
        <title>A Necator americanus chromosomal reference genome.</title>
        <authorList>
            <person name="Ilik V."/>
            <person name="Petrzelkova K.J."/>
            <person name="Pardy F."/>
            <person name="Fuh T."/>
            <person name="Niatou-Singa F.S."/>
            <person name="Gouil Q."/>
            <person name="Baker L."/>
            <person name="Ritchie M.E."/>
            <person name="Jex A.R."/>
            <person name="Gazzola D."/>
            <person name="Li H."/>
            <person name="Toshio Fujiwara R."/>
            <person name="Zhan B."/>
            <person name="Aroian R.V."/>
            <person name="Pafco B."/>
            <person name="Schwarz E.M."/>
        </authorList>
    </citation>
    <scope>NUCLEOTIDE SEQUENCE [LARGE SCALE GENOMIC DNA]</scope>
    <source>
        <strain evidence="9 10">Aroian</strain>
        <tissue evidence="9">Whole animal</tissue>
    </source>
</reference>
<dbReference type="InterPro" id="IPR056953">
    <property type="entry name" value="CUT_N"/>
</dbReference>
<keyword evidence="6" id="KW-1133">Transmembrane helix</keyword>
<sequence>MDGITPLSMIYDPPEIRTTQIREVMPVSPFSRIRSIILTSLSRATPNERLRVRPMIGSLVLLLATIALTHATALSINNGVKGQPNISCGTRTVTVTIETERQFFGSIYVKGFFNHPACRLGGNSTTSMTIDVPVASTCGMRRRRVANPRGLVLDTTIVVMFHPIFMTQVDKAYHIQCNYMESNKEVTQALDVSMQAPTELPQSTGLMDDRKAPLCRYEVLTKDQNGSPVMFATIGDIVYHKWSCDSDDSVQYCMTVHSCTADDGQGIGQQLIDENGCSLDNFLLKNLDYGDDLVAGQVAHVFKFADKPTIFFACMIRLEIKDDASSPCKSIYLDSSHDVIGPSKLRFRYIFRWVAKTGLAVEAVKTAKKLCAPDKLQKRPLKESVDQNRPGRKEDGIIDITSTASGDDDYQFVRSQRDTRHALNLDVSAPSLEVIDLPELDTDVDKLRNESPSLREVKVVATPFCMCITIDVGVVIPRGNVSYAGSIAYETSAAALEIGREEVLRQQLLDGHDFRFLFASSNCSDVQAVGSAAKLILEQKIFALIGPACNLAAVATAPLSTYFNVPTYVWGLTTSSAINIKKYPSVITMTTTGSHSMERKSWFLLTAKISCETVTNRECSSAVHQEEMHTYMCAI</sequence>
<accession>A0ABR1E475</accession>
<dbReference type="InterPro" id="IPR001828">
    <property type="entry name" value="ANF_lig-bd_rcpt"/>
</dbReference>
<evidence type="ECO:0000313" key="10">
    <source>
        <dbReference type="Proteomes" id="UP001303046"/>
    </source>
</evidence>
<evidence type="ECO:0000256" key="6">
    <source>
        <dbReference type="ARBA" id="ARBA00022989"/>
    </source>
</evidence>
<gene>
    <name evidence="9" type="primary">Necator_chrV.g20158</name>
    <name evidence="9" type="ORF">RB195_015366</name>
</gene>
<keyword evidence="7" id="KW-0472">Membrane</keyword>
<comment type="caution">
    <text evidence="9">The sequence shown here is derived from an EMBL/GenBank/DDBJ whole genome shotgun (WGS) entry which is preliminary data.</text>
</comment>
<evidence type="ECO:0000256" key="3">
    <source>
        <dbReference type="ARBA" id="ARBA00022475"/>
    </source>
</evidence>
<dbReference type="PANTHER" id="PTHR22907:SF1">
    <property type="entry name" value="ZP DOMAIN-CONTAINING PROTEIN"/>
    <property type="match status" value="1"/>
</dbReference>
<dbReference type="InterPro" id="IPR057475">
    <property type="entry name" value="CUT_C"/>
</dbReference>
<dbReference type="InterPro" id="IPR028082">
    <property type="entry name" value="Peripla_BP_I"/>
</dbReference>
<dbReference type="InterPro" id="IPR001507">
    <property type="entry name" value="ZP_dom"/>
</dbReference>
<keyword evidence="5" id="KW-0732">Signal</keyword>
<dbReference type="SMART" id="SM00241">
    <property type="entry name" value="ZP"/>
    <property type="match status" value="1"/>
</dbReference>
<keyword evidence="2" id="KW-0193">Cuticle</keyword>
<feature type="domain" description="ZP" evidence="8">
    <location>
        <begin position="87"/>
        <end position="335"/>
    </location>
</feature>
<evidence type="ECO:0000256" key="7">
    <source>
        <dbReference type="ARBA" id="ARBA00023136"/>
    </source>
</evidence>
<evidence type="ECO:0000256" key="1">
    <source>
        <dbReference type="ARBA" id="ARBA00004251"/>
    </source>
</evidence>
<evidence type="ECO:0000256" key="4">
    <source>
        <dbReference type="ARBA" id="ARBA00022692"/>
    </source>
</evidence>
<dbReference type="PANTHER" id="PTHR22907">
    <property type="entry name" value="GH04558P"/>
    <property type="match status" value="1"/>
</dbReference>
<name>A0ABR1E475_NECAM</name>
<protein>
    <recommendedName>
        <fullName evidence="8">ZP domain-containing protein</fullName>
    </recommendedName>
</protein>
<organism evidence="9 10">
    <name type="scientific">Necator americanus</name>
    <name type="common">Human hookworm</name>
    <dbReference type="NCBI Taxonomy" id="51031"/>
    <lineage>
        <taxon>Eukaryota</taxon>
        <taxon>Metazoa</taxon>
        <taxon>Ecdysozoa</taxon>
        <taxon>Nematoda</taxon>
        <taxon>Chromadorea</taxon>
        <taxon>Rhabditida</taxon>
        <taxon>Rhabditina</taxon>
        <taxon>Rhabditomorpha</taxon>
        <taxon>Strongyloidea</taxon>
        <taxon>Ancylostomatidae</taxon>
        <taxon>Bunostominae</taxon>
        <taxon>Necator</taxon>
    </lineage>
</organism>
<dbReference type="PROSITE" id="PS51034">
    <property type="entry name" value="ZP_2"/>
    <property type="match status" value="1"/>
</dbReference>
<dbReference type="Pfam" id="PF25057">
    <property type="entry name" value="CUT_N"/>
    <property type="match status" value="1"/>
</dbReference>
<dbReference type="Proteomes" id="UP001303046">
    <property type="component" value="Unassembled WGS sequence"/>
</dbReference>
<proteinExistence type="predicted"/>
<dbReference type="EMBL" id="JAVFWL010000005">
    <property type="protein sequence ID" value="KAK6757497.1"/>
    <property type="molecule type" value="Genomic_DNA"/>
</dbReference>
<comment type="subcellular location">
    <subcellularLocation>
        <location evidence="1">Cell membrane</location>
        <topology evidence="1">Single-pass type I membrane protein</topology>
    </subcellularLocation>
</comment>
<dbReference type="Pfam" id="PF25301">
    <property type="entry name" value="CUT_C"/>
    <property type="match status" value="1"/>
</dbReference>
<evidence type="ECO:0000256" key="5">
    <source>
        <dbReference type="ARBA" id="ARBA00022729"/>
    </source>
</evidence>
<dbReference type="SUPFAM" id="SSF53822">
    <property type="entry name" value="Periplasmic binding protein-like I"/>
    <property type="match status" value="1"/>
</dbReference>
<evidence type="ECO:0000256" key="2">
    <source>
        <dbReference type="ARBA" id="ARBA00022460"/>
    </source>
</evidence>
<evidence type="ECO:0000259" key="8">
    <source>
        <dbReference type="PROSITE" id="PS51034"/>
    </source>
</evidence>
<evidence type="ECO:0000313" key="9">
    <source>
        <dbReference type="EMBL" id="KAK6757497.1"/>
    </source>
</evidence>
<dbReference type="Pfam" id="PF01094">
    <property type="entry name" value="ANF_receptor"/>
    <property type="match status" value="1"/>
</dbReference>
<keyword evidence="3" id="KW-1003">Cell membrane</keyword>